<gene>
    <name evidence="1" type="ORF">BPAE_0216g00190</name>
</gene>
<dbReference type="AlphaFoldDB" id="A0A4Z1FII6"/>
<dbReference type="EMBL" id="PQXI01000215">
    <property type="protein sequence ID" value="TGO21507.1"/>
    <property type="molecule type" value="Genomic_DNA"/>
</dbReference>
<sequence length="389" mass="45189">METAGYIVQFLDSYHWREAWFGHRDYEDYVYFDNSNVKWENENDLGTTIYYASFFELEHVERLLVDEYNATVDVPLELGECPPLSVAIHFENVAHVRHYITVPRGTSKITMFFYGGSLSLMRYYILFRNRWHWLLGVVRSELEIPSEWPLKLGSFPSGIGGILFAIAISMDSTARFQLFLNYIQSFDRPEYPLFSLLTIFAQNDKEAKLRCFIERAATLNLFETNIFQYIIYEVFMRRDEVSLKLRLDFGMHPDHPYDAPKNLQTFINSSPTFDRKHIMKSLLQEAVYRRWRAAIALLIRWGADLNYRVMDPFDITSLAYYSPLKILVAGLKDPAIPSDSSEDSSENDHLIEELLVTGGARIYEYDRKVFSGGSTNGGVFDGSDIEMDE</sequence>
<evidence type="ECO:0000313" key="2">
    <source>
        <dbReference type="Proteomes" id="UP000297910"/>
    </source>
</evidence>
<reference evidence="1 2" key="1">
    <citation type="submission" date="2017-12" db="EMBL/GenBank/DDBJ databases">
        <title>Comparative genomics of Botrytis spp.</title>
        <authorList>
            <person name="Valero-Jimenez C.A."/>
            <person name="Tapia P."/>
            <person name="Veloso J."/>
            <person name="Silva-Moreno E."/>
            <person name="Staats M."/>
            <person name="Valdes J.H."/>
            <person name="Van Kan J.A.L."/>
        </authorList>
    </citation>
    <scope>NUCLEOTIDE SEQUENCE [LARGE SCALE GENOMIC DNA]</scope>
    <source>
        <strain evidence="1 2">Bp0003</strain>
    </source>
</reference>
<name>A0A4Z1FII6_9HELO</name>
<evidence type="ECO:0000313" key="1">
    <source>
        <dbReference type="EMBL" id="TGO21507.1"/>
    </source>
</evidence>
<protein>
    <submittedName>
        <fullName evidence="1">Uncharacterized protein</fullName>
    </submittedName>
</protein>
<dbReference type="Proteomes" id="UP000297910">
    <property type="component" value="Unassembled WGS sequence"/>
</dbReference>
<accession>A0A4Z1FII6</accession>
<keyword evidence="2" id="KW-1185">Reference proteome</keyword>
<organism evidence="1 2">
    <name type="scientific">Botrytis paeoniae</name>
    <dbReference type="NCBI Taxonomy" id="278948"/>
    <lineage>
        <taxon>Eukaryota</taxon>
        <taxon>Fungi</taxon>
        <taxon>Dikarya</taxon>
        <taxon>Ascomycota</taxon>
        <taxon>Pezizomycotina</taxon>
        <taxon>Leotiomycetes</taxon>
        <taxon>Helotiales</taxon>
        <taxon>Sclerotiniaceae</taxon>
        <taxon>Botrytis</taxon>
    </lineage>
</organism>
<comment type="caution">
    <text evidence="1">The sequence shown here is derived from an EMBL/GenBank/DDBJ whole genome shotgun (WGS) entry which is preliminary data.</text>
</comment>
<proteinExistence type="predicted"/>